<organism evidence="3 4">
    <name type="scientific">Peribacillus saganii</name>
    <dbReference type="NCBI Taxonomy" id="2303992"/>
    <lineage>
        <taxon>Bacteria</taxon>
        <taxon>Bacillati</taxon>
        <taxon>Bacillota</taxon>
        <taxon>Bacilli</taxon>
        <taxon>Bacillales</taxon>
        <taxon>Bacillaceae</taxon>
        <taxon>Peribacillus</taxon>
    </lineage>
</organism>
<comment type="caution">
    <text evidence="3">The sequence shown here is derived from an EMBL/GenBank/DDBJ whole genome shotgun (WGS) entry which is preliminary data.</text>
</comment>
<dbReference type="AlphaFoldDB" id="A0A372LQS1"/>
<dbReference type="InterPro" id="IPR023214">
    <property type="entry name" value="HAD_sf"/>
</dbReference>
<dbReference type="Gene3D" id="3.40.50.1000">
    <property type="entry name" value="HAD superfamily/HAD-like"/>
    <property type="match status" value="1"/>
</dbReference>
<dbReference type="SUPFAM" id="SSF56784">
    <property type="entry name" value="HAD-like"/>
    <property type="match status" value="1"/>
</dbReference>
<reference evidence="3 4" key="1">
    <citation type="submission" date="2018-08" db="EMBL/GenBank/DDBJ databases">
        <title>Bacillus chawlae sp. nov., Bacillus glennii sp. nov., and Bacillus saganii sp. nov. Isolated from the Vehicle Assembly Building at Kennedy Space Center where the Viking Spacecraft were Assembled.</title>
        <authorList>
            <person name="Seuylemezian A."/>
            <person name="Vaishampayan P."/>
        </authorList>
    </citation>
    <scope>NUCLEOTIDE SEQUENCE [LARGE SCALE GENOMIC DNA]</scope>
    <source>
        <strain evidence="3 4">V47-23a</strain>
    </source>
</reference>
<dbReference type="EMBL" id="QVTE01000015">
    <property type="protein sequence ID" value="RFU70555.1"/>
    <property type="molecule type" value="Genomic_DNA"/>
</dbReference>
<dbReference type="Pfam" id="PF00702">
    <property type="entry name" value="Hydrolase"/>
    <property type="match status" value="1"/>
</dbReference>
<name>A0A372LQS1_9BACI</name>
<dbReference type="GO" id="GO:0008967">
    <property type="term" value="F:phosphoglycolate phosphatase activity"/>
    <property type="evidence" value="ECO:0007669"/>
    <property type="project" value="TreeGrafter"/>
</dbReference>
<dbReference type="Proteomes" id="UP000264541">
    <property type="component" value="Unassembled WGS sequence"/>
</dbReference>
<keyword evidence="2" id="KW-0460">Magnesium</keyword>
<evidence type="ECO:0000256" key="2">
    <source>
        <dbReference type="ARBA" id="ARBA00022842"/>
    </source>
</evidence>
<sequence>MFFWTLTREREAVSLYTKSKVIIFDLDGTLYEDTHHFDFYARRLQSKLLAAKQNAFWDDYQLALHGKHPLKIGRVYDVQKDLILQQEHNLVKEAFMWDGSPLSNEDILPMYPGPIKMDLENTISIGDLWWLPASIARHYGLDAASGREAFLETRSFMMSPEFVMARIHGFGEALYALKDKGFKIVLLTNSPEKDSEVILTKLGFKSVFDKKVFEAQKPTHTAERFKEISEFFQVKYNELLSIGDNLVNEILPAKELGCSTILIDPHEIGQKSDADEVVRNISELIPLLKGLPVVNHLESAADTAFPT</sequence>
<dbReference type="PANTHER" id="PTHR43434:SF1">
    <property type="entry name" value="PHOSPHOGLYCOLATE PHOSPHATASE"/>
    <property type="match status" value="1"/>
</dbReference>
<dbReference type="PANTHER" id="PTHR43434">
    <property type="entry name" value="PHOSPHOGLYCOLATE PHOSPHATASE"/>
    <property type="match status" value="1"/>
</dbReference>
<evidence type="ECO:0000313" key="3">
    <source>
        <dbReference type="EMBL" id="RFU70555.1"/>
    </source>
</evidence>
<keyword evidence="4" id="KW-1185">Reference proteome</keyword>
<keyword evidence="1 3" id="KW-0378">Hydrolase</keyword>
<protein>
    <submittedName>
        <fullName evidence="3">HAD family hydrolase</fullName>
    </submittedName>
</protein>
<gene>
    <name evidence="3" type="ORF">D0469_06400</name>
</gene>
<dbReference type="GO" id="GO:0006281">
    <property type="term" value="P:DNA repair"/>
    <property type="evidence" value="ECO:0007669"/>
    <property type="project" value="TreeGrafter"/>
</dbReference>
<accession>A0A372LQS1</accession>
<dbReference type="CDD" id="cd01427">
    <property type="entry name" value="HAD_like"/>
    <property type="match status" value="1"/>
</dbReference>
<dbReference type="InterPro" id="IPR050155">
    <property type="entry name" value="HAD-like_hydrolase_sf"/>
</dbReference>
<evidence type="ECO:0000313" key="4">
    <source>
        <dbReference type="Proteomes" id="UP000264541"/>
    </source>
</evidence>
<proteinExistence type="predicted"/>
<dbReference type="InterPro" id="IPR036412">
    <property type="entry name" value="HAD-like_sf"/>
</dbReference>
<evidence type="ECO:0000256" key="1">
    <source>
        <dbReference type="ARBA" id="ARBA00022801"/>
    </source>
</evidence>